<dbReference type="KEGG" id="els:105010967"/>
<dbReference type="Pfam" id="PF12485">
    <property type="entry name" value="SPIDER"/>
    <property type="match status" value="1"/>
</dbReference>
<feature type="compositionally biased region" description="Low complexity" evidence="4">
    <location>
        <begin position="373"/>
        <end position="389"/>
    </location>
</feature>
<dbReference type="STRING" id="8010.ENSELUP00000025923"/>
<reference evidence="7" key="3">
    <citation type="submission" date="2025-08" db="UniProtKB">
        <authorList>
            <consortium name="Ensembl"/>
        </authorList>
    </citation>
    <scope>IDENTIFICATION</scope>
</reference>
<dbReference type="CDD" id="cd11822">
    <property type="entry name" value="SH3_SASH_like"/>
    <property type="match status" value="1"/>
</dbReference>
<evidence type="ECO:0000256" key="1">
    <source>
        <dbReference type="ARBA" id="ARBA00022443"/>
    </source>
</evidence>
<dbReference type="InParanoid" id="A0A3P8ZBV0"/>
<dbReference type="Pfam" id="PF07653">
    <property type="entry name" value="SH3_2"/>
    <property type="match status" value="1"/>
</dbReference>
<dbReference type="PANTHER" id="PTHR12301:SF4">
    <property type="entry name" value="SAM DOMAIN-CONTAINING PROTEIN SAMSN-1"/>
    <property type="match status" value="1"/>
</dbReference>
<reference evidence="7" key="4">
    <citation type="submission" date="2025-09" db="UniProtKB">
        <authorList>
            <consortium name="Ensembl"/>
        </authorList>
    </citation>
    <scope>IDENTIFICATION</scope>
</reference>
<dbReference type="PROSITE" id="PS50002">
    <property type="entry name" value="SH3"/>
    <property type="match status" value="1"/>
</dbReference>
<protein>
    <submittedName>
        <fullName evidence="7">SAM domain, SH3 domain and nuclear localisation signals 1b</fullName>
    </submittedName>
</protein>
<name>A0A3P8ZBV0_ESOLU</name>
<evidence type="ECO:0000256" key="3">
    <source>
        <dbReference type="PROSITE-ProRule" id="PRU00192"/>
    </source>
</evidence>
<dbReference type="InterPro" id="IPR021090">
    <property type="entry name" value="SPIDER"/>
</dbReference>
<dbReference type="SUPFAM" id="SSF50044">
    <property type="entry name" value="SH3-domain"/>
    <property type="match status" value="1"/>
</dbReference>
<dbReference type="OMA" id="FETLVHW"/>
<dbReference type="Gene3D" id="1.10.150.50">
    <property type="entry name" value="Transcription Factor, Ets-1"/>
    <property type="match status" value="1"/>
</dbReference>
<dbReference type="InterPro" id="IPR013761">
    <property type="entry name" value="SAM/pointed_sf"/>
</dbReference>
<dbReference type="GeneTree" id="ENSGT00940000157806"/>
<dbReference type="PANTHER" id="PTHR12301">
    <property type="entry name" value="SAM-DOMAIN, SH3 AND NUCLEAR LOCALIZATION SIGNALS PROTEIN RELATED"/>
    <property type="match status" value="1"/>
</dbReference>
<feature type="compositionally biased region" description="Basic and acidic residues" evidence="4">
    <location>
        <begin position="615"/>
        <end position="624"/>
    </location>
</feature>
<keyword evidence="8" id="KW-1185">Reference proteome</keyword>
<dbReference type="Ensembl" id="ENSELUT00000037726.3">
    <property type="protein sequence ID" value="ENSELUP00000025923.3"/>
    <property type="gene ID" value="ENSELUG00000024578.3"/>
</dbReference>
<keyword evidence="2" id="KW-0597">Phosphoprotein</keyword>
<dbReference type="SUPFAM" id="SSF47769">
    <property type="entry name" value="SAM/Pointed domain"/>
    <property type="match status" value="1"/>
</dbReference>
<dbReference type="InterPro" id="IPR051725">
    <property type="entry name" value="SAM-SH3_domain_protein"/>
</dbReference>
<evidence type="ECO:0000256" key="2">
    <source>
        <dbReference type="ARBA" id="ARBA00022553"/>
    </source>
</evidence>
<evidence type="ECO:0000259" key="5">
    <source>
        <dbReference type="PROSITE" id="PS50002"/>
    </source>
</evidence>
<dbReference type="PROSITE" id="PS50105">
    <property type="entry name" value="SAM_DOMAIN"/>
    <property type="match status" value="1"/>
</dbReference>
<evidence type="ECO:0000259" key="6">
    <source>
        <dbReference type="PROSITE" id="PS50105"/>
    </source>
</evidence>
<sequence length="624" mass="69555">MEPSETQKSHLNTKKRRLHVPTTSTSHNEILEMGQGPCQRSVLTVEVRQELNSKSRQQDPTTQGVNFEVWNPNYDPLDSQQQGTPGDAEADMTESTGTLARFQRLVGVKKGPQIGLDDGKTDSSGNLAESVFNHNSPVINCIGLGKKTVKKTSEALLLPKQQTKVIVGKAGEGPLSIALHEHHLVPTEVPPLWDIPCHTCHQPPGESWHYDFDFPLPRATAWDHFENLAQELESKETPSEFSPQRIIRSITDLDISEYTRSTSFGRFDTFRQSPPVKQEENGGALSADEEQVDSGAHTRSGGIGKKMKNISLTMRKRIVRNYAKALSEELISDKSQGDETEKVGEEGNVVDRVRSFPEVLRKSSYSMESVYSLNSGQSSSSGVTSGSDSSQRDSLRLDEELSLTNTGQICGRAQVHTDFVPSPYDTESLKLKVGDVIEIISKPPMGTWTGVLNNKVGNFKFIYVDLIEEKVPEPPQKMRTHRRSRRPQAKTVQELLERLHLEEYGSSLLLNGYQTVDDLRELKEQHLVELNVTDPEHRLRLMAAVECIHDVECIQEPQSNIKVAENHEDKSPVESIKVDLSDCPRDSGCYISQGCYSPDCTDKNKDETNTSLPVPDHHPPMGST</sequence>
<dbReference type="InterPro" id="IPR036028">
    <property type="entry name" value="SH3-like_dom_sf"/>
</dbReference>
<proteinExistence type="predicted"/>
<feature type="domain" description="SH3" evidence="5">
    <location>
        <begin position="408"/>
        <end position="469"/>
    </location>
</feature>
<reference evidence="8" key="1">
    <citation type="journal article" date="2014" name="PLoS ONE">
        <title>The genome and linkage map of the northern pike (Esox lucius): conserved synteny revealed between the salmonid sister group and the Neoteleostei.</title>
        <authorList>
            <person name="Rondeau E.B."/>
            <person name="Minkley D.R."/>
            <person name="Leong J.S."/>
            <person name="Messmer A.M."/>
            <person name="Jantzen J.R."/>
            <person name="von Schalburg K.R."/>
            <person name="Lemon C."/>
            <person name="Bird N.H."/>
            <person name="Koop B.F."/>
        </authorList>
    </citation>
    <scope>NUCLEOTIDE SEQUENCE</scope>
</reference>
<dbReference type="Gene3D" id="2.30.30.40">
    <property type="entry name" value="SH3 Domains"/>
    <property type="match status" value="1"/>
</dbReference>
<dbReference type="Proteomes" id="UP000265140">
    <property type="component" value="Chromosome 7"/>
</dbReference>
<organism evidence="7 8">
    <name type="scientific">Esox lucius</name>
    <name type="common">Northern pike</name>
    <dbReference type="NCBI Taxonomy" id="8010"/>
    <lineage>
        <taxon>Eukaryota</taxon>
        <taxon>Metazoa</taxon>
        <taxon>Chordata</taxon>
        <taxon>Craniata</taxon>
        <taxon>Vertebrata</taxon>
        <taxon>Euteleostomi</taxon>
        <taxon>Actinopterygii</taxon>
        <taxon>Neopterygii</taxon>
        <taxon>Teleostei</taxon>
        <taxon>Protacanthopterygii</taxon>
        <taxon>Esociformes</taxon>
        <taxon>Esocidae</taxon>
        <taxon>Esox</taxon>
    </lineage>
</organism>
<evidence type="ECO:0000256" key="4">
    <source>
        <dbReference type="SAM" id="MobiDB-lite"/>
    </source>
</evidence>
<keyword evidence="1 3" id="KW-0728">SH3 domain</keyword>
<dbReference type="CTD" id="450018"/>
<dbReference type="GeneID" id="105010967"/>
<dbReference type="Pfam" id="PF00536">
    <property type="entry name" value="SAM_1"/>
    <property type="match status" value="1"/>
</dbReference>
<evidence type="ECO:0000313" key="7">
    <source>
        <dbReference type="Ensembl" id="ENSELUP00000025923.3"/>
    </source>
</evidence>
<dbReference type="SMART" id="SM00454">
    <property type="entry name" value="SAM"/>
    <property type="match status" value="1"/>
</dbReference>
<feature type="region of interest" description="Disordered" evidence="4">
    <location>
        <begin position="1"/>
        <end position="27"/>
    </location>
</feature>
<dbReference type="AlphaFoldDB" id="A0A3P8ZBV0"/>
<feature type="domain" description="SAM" evidence="6">
    <location>
        <begin position="487"/>
        <end position="551"/>
    </location>
</feature>
<accession>A0A3P8ZBV0</accession>
<dbReference type="Bgee" id="ENSELUG00000024578">
    <property type="expression patterns" value="Expressed in head kidney and 12 other cell types or tissues"/>
</dbReference>
<dbReference type="RefSeq" id="XP_010868968.4">
    <property type="nucleotide sequence ID" value="XM_010870666.5"/>
</dbReference>
<feature type="region of interest" description="Disordered" evidence="4">
    <location>
        <begin position="266"/>
        <end position="304"/>
    </location>
</feature>
<evidence type="ECO:0000313" key="8">
    <source>
        <dbReference type="Proteomes" id="UP000265140"/>
    </source>
</evidence>
<feature type="region of interest" description="Disordered" evidence="4">
    <location>
        <begin position="51"/>
        <end position="92"/>
    </location>
</feature>
<reference evidence="7" key="2">
    <citation type="submission" date="2020-02" db="EMBL/GenBank/DDBJ databases">
        <title>Esox lucius (northern pike) genome, fEsoLuc1, primary haplotype.</title>
        <authorList>
            <person name="Myers G."/>
            <person name="Karagic N."/>
            <person name="Meyer A."/>
            <person name="Pippel M."/>
            <person name="Reichard M."/>
            <person name="Winkler S."/>
            <person name="Tracey A."/>
            <person name="Sims Y."/>
            <person name="Howe K."/>
            <person name="Rhie A."/>
            <person name="Formenti G."/>
            <person name="Durbin R."/>
            <person name="Fedrigo O."/>
            <person name="Jarvis E.D."/>
        </authorList>
    </citation>
    <scope>NUCLEOTIDE SEQUENCE [LARGE SCALE GENOMIC DNA]</scope>
</reference>
<feature type="region of interest" description="Disordered" evidence="4">
    <location>
        <begin position="598"/>
        <end position="624"/>
    </location>
</feature>
<dbReference type="InterPro" id="IPR001452">
    <property type="entry name" value="SH3_domain"/>
</dbReference>
<feature type="region of interest" description="Disordered" evidence="4">
    <location>
        <begin position="373"/>
        <end position="394"/>
    </location>
</feature>
<dbReference type="InterPro" id="IPR001660">
    <property type="entry name" value="SAM"/>
</dbReference>